<keyword evidence="2 5" id="KW-0699">rRNA-binding</keyword>
<dbReference type="CDD" id="cd00165">
    <property type="entry name" value="S4"/>
    <property type="match status" value="1"/>
</dbReference>
<dbReference type="AlphaFoldDB" id="A0A9D1HQD3"/>
<evidence type="ECO:0000313" key="7">
    <source>
        <dbReference type="EMBL" id="HIU20686.1"/>
    </source>
</evidence>
<gene>
    <name evidence="5" type="primary">rqcP</name>
    <name evidence="7" type="ORF">IAD51_00375</name>
</gene>
<dbReference type="SUPFAM" id="SSF55174">
    <property type="entry name" value="Alpha-L RNA-binding motif"/>
    <property type="match status" value="1"/>
</dbReference>
<dbReference type="GO" id="GO:0019843">
    <property type="term" value="F:rRNA binding"/>
    <property type="evidence" value="ECO:0007669"/>
    <property type="project" value="UniProtKB-UniRule"/>
</dbReference>
<evidence type="ECO:0000313" key="8">
    <source>
        <dbReference type="Proteomes" id="UP000824088"/>
    </source>
</evidence>
<evidence type="ECO:0000256" key="1">
    <source>
        <dbReference type="ARBA" id="ARBA00022555"/>
    </source>
</evidence>
<keyword evidence="4 5" id="KW-0648">Protein biosynthesis</keyword>
<reference evidence="7" key="1">
    <citation type="submission" date="2020-10" db="EMBL/GenBank/DDBJ databases">
        <authorList>
            <person name="Gilroy R."/>
        </authorList>
    </citation>
    <scope>NUCLEOTIDE SEQUENCE</scope>
    <source>
        <strain evidence="7">1063</strain>
    </source>
</reference>
<dbReference type="InterPro" id="IPR036986">
    <property type="entry name" value="S4_RNA-bd_sf"/>
</dbReference>
<comment type="function">
    <text evidence="5">Key component of the ribosome quality control system (RQC), a ribosome-associated complex that mediates the extraction of incompletely synthesized nascent chains from stalled ribosomes and their subsequent degradation. RqcH recruits Ala-charged tRNA, and with RqcP directs the elongation of stalled nascent chains on 50S ribosomal subunits, leading to non-templated C-terminal alanine extensions (Ala tail). The Ala tail promotes nascent chain degradation. RqcP is associated with the translocation-like movement of the peptidyl-tRNA from the A-site into the P-site.</text>
</comment>
<dbReference type="GO" id="GO:0043023">
    <property type="term" value="F:ribosomal large subunit binding"/>
    <property type="evidence" value="ECO:0007669"/>
    <property type="project" value="UniProtKB-UniRule"/>
</dbReference>
<keyword evidence="3 5" id="KW-0694">RNA-binding</keyword>
<dbReference type="PIRSF" id="PIRSF038881">
    <property type="entry name" value="RNAbp_HP1423"/>
    <property type="match status" value="1"/>
</dbReference>
<comment type="caution">
    <text evidence="7">The sequence shown here is derived from an EMBL/GenBank/DDBJ whole genome shotgun (WGS) entry which is preliminary data.</text>
</comment>
<evidence type="ECO:0000256" key="4">
    <source>
        <dbReference type="ARBA" id="ARBA00022917"/>
    </source>
</evidence>
<dbReference type="InterPro" id="IPR025490">
    <property type="entry name" value="RqcP"/>
</dbReference>
<keyword evidence="1 5" id="KW-0820">tRNA-binding</keyword>
<evidence type="ECO:0000256" key="2">
    <source>
        <dbReference type="ARBA" id="ARBA00022730"/>
    </source>
</evidence>
<proteinExistence type="inferred from homology"/>
<organism evidence="7 8">
    <name type="scientific">Candidatus Limadaptatus stercorigallinarum</name>
    <dbReference type="NCBI Taxonomy" id="2840845"/>
    <lineage>
        <taxon>Bacteria</taxon>
        <taxon>Bacillati</taxon>
        <taxon>Bacillota</taxon>
        <taxon>Clostridia</taxon>
        <taxon>Eubacteriales</taxon>
        <taxon>Candidatus Limadaptatus</taxon>
    </lineage>
</organism>
<dbReference type="HAMAP" id="MF_00871">
    <property type="entry name" value="RqcP"/>
    <property type="match status" value="1"/>
</dbReference>
<feature type="domain" description="RNA-binding S4" evidence="6">
    <location>
        <begin position="1"/>
        <end position="62"/>
    </location>
</feature>
<comment type="subunit">
    <text evidence="5">Associates with stalled 50S ribosomal subunits. Binds to RqcH, 23S rRNA and the P-site tRNA. Does not require RqcH for association with 50S subunits.</text>
</comment>
<dbReference type="Proteomes" id="UP000824088">
    <property type="component" value="Unassembled WGS sequence"/>
</dbReference>
<dbReference type="InterPro" id="IPR002942">
    <property type="entry name" value="S4_RNA-bd"/>
</dbReference>
<comment type="similarity">
    <text evidence="5">Belongs to the RqcP family.</text>
</comment>
<sequence>MRIDKFLKVSRVIKRRTVAAEACSGGRIEINGKAAKPAKEVKPGDVVTVSFGSNSLTFEVLNTDEKQTKQSASEMYRVIE</sequence>
<dbReference type="GO" id="GO:0000049">
    <property type="term" value="F:tRNA binding"/>
    <property type="evidence" value="ECO:0007669"/>
    <property type="project" value="UniProtKB-UniRule"/>
</dbReference>
<evidence type="ECO:0000256" key="5">
    <source>
        <dbReference type="HAMAP-Rule" id="MF_00871"/>
    </source>
</evidence>
<name>A0A9D1HQD3_9FIRM</name>
<dbReference type="GO" id="GO:0072344">
    <property type="term" value="P:rescue of stalled ribosome"/>
    <property type="evidence" value="ECO:0007669"/>
    <property type="project" value="UniProtKB-UniRule"/>
</dbReference>
<evidence type="ECO:0000256" key="3">
    <source>
        <dbReference type="ARBA" id="ARBA00022884"/>
    </source>
</evidence>
<accession>A0A9D1HQD3</accession>
<reference evidence="7" key="2">
    <citation type="journal article" date="2021" name="PeerJ">
        <title>Extensive microbial diversity within the chicken gut microbiome revealed by metagenomics and culture.</title>
        <authorList>
            <person name="Gilroy R."/>
            <person name="Ravi A."/>
            <person name="Getino M."/>
            <person name="Pursley I."/>
            <person name="Horton D.L."/>
            <person name="Alikhan N.F."/>
            <person name="Baker D."/>
            <person name="Gharbi K."/>
            <person name="Hall N."/>
            <person name="Watson M."/>
            <person name="Adriaenssens E.M."/>
            <person name="Foster-Nyarko E."/>
            <person name="Jarju S."/>
            <person name="Secka A."/>
            <person name="Antonio M."/>
            <person name="Oren A."/>
            <person name="Chaudhuri R.R."/>
            <person name="La Ragione R."/>
            <person name="Hildebrand F."/>
            <person name="Pallen M.J."/>
        </authorList>
    </citation>
    <scope>NUCLEOTIDE SEQUENCE</scope>
    <source>
        <strain evidence="7">1063</strain>
    </source>
</reference>
<protein>
    <recommendedName>
        <fullName evidence="5">RQC P-site tRNA stabilizing factor</fullName>
        <shortName evidence="5">RqcP</shortName>
    </recommendedName>
    <alternativeName>
        <fullName evidence="5">Ribosome-associated protein quality control protein P</fullName>
    </alternativeName>
</protein>
<dbReference type="Pfam" id="PF01479">
    <property type="entry name" value="S4"/>
    <property type="match status" value="1"/>
</dbReference>
<dbReference type="EMBL" id="DVMN01000005">
    <property type="protein sequence ID" value="HIU20686.1"/>
    <property type="molecule type" value="Genomic_DNA"/>
</dbReference>
<evidence type="ECO:0000259" key="6">
    <source>
        <dbReference type="SMART" id="SM00363"/>
    </source>
</evidence>
<dbReference type="PROSITE" id="PS50889">
    <property type="entry name" value="S4"/>
    <property type="match status" value="1"/>
</dbReference>
<dbReference type="SMART" id="SM00363">
    <property type="entry name" value="S4"/>
    <property type="match status" value="1"/>
</dbReference>
<dbReference type="Gene3D" id="3.10.290.10">
    <property type="entry name" value="RNA-binding S4 domain"/>
    <property type="match status" value="1"/>
</dbReference>